<feature type="transmembrane region" description="Helical" evidence="6">
    <location>
        <begin position="77"/>
        <end position="100"/>
    </location>
</feature>
<dbReference type="Pfam" id="PF12728">
    <property type="entry name" value="HTH_17"/>
    <property type="match status" value="1"/>
</dbReference>
<comment type="caution">
    <text evidence="9">The sequence shown here is derived from an EMBL/GenBank/DDBJ whole genome shotgun (WGS) entry which is preliminary data.</text>
</comment>
<dbReference type="GO" id="GO:0003677">
    <property type="term" value="F:DNA binding"/>
    <property type="evidence" value="ECO:0007669"/>
    <property type="project" value="InterPro"/>
</dbReference>
<evidence type="ECO:0000256" key="2">
    <source>
        <dbReference type="ARBA" id="ARBA00022475"/>
    </source>
</evidence>
<dbReference type="InterPro" id="IPR041657">
    <property type="entry name" value="HTH_17"/>
</dbReference>
<dbReference type="InterPro" id="IPR009061">
    <property type="entry name" value="DNA-bd_dom_put_sf"/>
</dbReference>
<evidence type="ECO:0000313" key="10">
    <source>
        <dbReference type="Proteomes" id="UP000034275"/>
    </source>
</evidence>
<keyword evidence="3 6" id="KW-0812">Transmembrane</keyword>
<feature type="transmembrane region" description="Helical" evidence="6">
    <location>
        <begin position="165"/>
        <end position="182"/>
    </location>
</feature>
<feature type="transmembrane region" description="Helical" evidence="6">
    <location>
        <begin position="106"/>
        <end position="130"/>
    </location>
</feature>
<dbReference type="InterPro" id="IPR033479">
    <property type="entry name" value="dCache_1"/>
</dbReference>
<evidence type="ECO:0000259" key="8">
    <source>
        <dbReference type="Pfam" id="PF12728"/>
    </source>
</evidence>
<evidence type="ECO:0000256" key="6">
    <source>
        <dbReference type="SAM" id="Phobius"/>
    </source>
</evidence>
<feature type="domain" description="Cache" evidence="7">
    <location>
        <begin position="338"/>
        <end position="569"/>
    </location>
</feature>
<evidence type="ECO:0000256" key="1">
    <source>
        <dbReference type="ARBA" id="ARBA00004651"/>
    </source>
</evidence>
<evidence type="ECO:0000313" key="9">
    <source>
        <dbReference type="EMBL" id="KKR90820.1"/>
    </source>
</evidence>
<evidence type="ECO:0000259" key="7">
    <source>
        <dbReference type="Pfam" id="PF02743"/>
    </source>
</evidence>
<dbReference type="Pfam" id="PF02743">
    <property type="entry name" value="dCache_1"/>
    <property type="match status" value="1"/>
</dbReference>
<reference evidence="9 10" key="1">
    <citation type="journal article" date="2015" name="Nature">
        <title>rRNA introns, odd ribosomes, and small enigmatic genomes across a large radiation of phyla.</title>
        <authorList>
            <person name="Brown C.T."/>
            <person name="Hug L.A."/>
            <person name="Thomas B.C."/>
            <person name="Sharon I."/>
            <person name="Castelle C.J."/>
            <person name="Singh A."/>
            <person name="Wilkins M.J."/>
            <person name="Williams K.H."/>
            <person name="Banfield J.F."/>
        </authorList>
    </citation>
    <scope>NUCLEOTIDE SEQUENCE [LARGE SCALE GENOMIC DNA]</scope>
</reference>
<feature type="transmembrane region" description="Helical" evidence="6">
    <location>
        <begin position="582"/>
        <end position="604"/>
    </location>
</feature>
<feature type="transmembrane region" description="Helical" evidence="6">
    <location>
        <begin position="316"/>
        <end position="337"/>
    </location>
</feature>
<organism evidence="9 10">
    <name type="scientific">Candidatus Woesebacteria bacterium GW2011_GWD1_41_12</name>
    <dbReference type="NCBI Taxonomy" id="1618593"/>
    <lineage>
        <taxon>Bacteria</taxon>
        <taxon>Candidatus Woeseibacteriota</taxon>
    </lineage>
</organism>
<feature type="transmembrane region" description="Helical" evidence="6">
    <location>
        <begin position="278"/>
        <end position="295"/>
    </location>
</feature>
<name>A0A0G0X2E6_9BACT</name>
<feature type="transmembrane region" description="Helical" evidence="6">
    <location>
        <begin position="253"/>
        <end position="272"/>
    </location>
</feature>
<dbReference type="SUPFAM" id="SSF46955">
    <property type="entry name" value="Putative DNA-binding domain"/>
    <property type="match status" value="1"/>
</dbReference>
<feature type="transmembrane region" description="Helical" evidence="6">
    <location>
        <begin position="229"/>
        <end position="248"/>
    </location>
</feature>
<dbReference type="InterPro" id="IPR010093">
    <property type="entry name" value="SinI_DNA-bd"/>
</dbReference>
<dbReference type="AlphaFoldDB" id="A0A0G0X2E6"/>
<dbReference type="CDD" id="cd12914">
    <property type="entry name" value="PDC1_DGC_like"/>
    <property type="match status" value="1"/>
</dbReference>
<accession>A0A0G0X2E6</accession>
<dbReference type="Proteomes" id="UP000034275">
    <property type="component" value="Unassembled WGS sequence"/>
</dbReference>
<dbReference type="NCBIfam" id="TIGR01764">
    <property type="entry name" value="excise"/>
    <property type="match status" value="1"/>
</dbReference>
<dbReference type="GO" id="GO:0005886">
    <property type="term" value="C:plasma membrane"/>
    <property type="evidence" value="ECO:0007669"/>
    <property type="project" value="UniProtKB-SubCell"/>
</dbReference>
<evidence type="ECO:0000256" key="3">
    <source>
        <dbReference type="ARBA" id="ARBA00022692"/>
    </source>
</evidence>
<sequence>MPKSIYTVKEVAELLGFSTNTVYKYLDDGSIKAVRLGTEGRFRIPASEVDKLLQERGGNPQKMKVTSFDQGQEFPGVFDWFIGFLSIGIGLSQFIYPIYFFTNANLAGIAPFVDVICVLLLISGILLLGFDIFNIGKNNRRSSLDIIIGVLYLILTGIFVFQNYVVAFGYLSLSLILLMSALKKISSYSRYLIFINVLCFLVGVAYILSPESLRALNISAITAFSKNTYIFIWMIFFGLVLLSSYLAYRKNIVFIRLIAVIVGITSFVYAILSFTGGFWGSAVFGIILGSFSMIFPVTDRFDFFRNRNKKESAIGFVWLVVIFLTGSLILRAIHVSLQRSVLAEMENEAETASVITKDFIDRNISILKTSVESGDLANALSEGGAVGDLDRELKKMFLLSNNFFARVIVTDNHGKVLDTYPFYLQSQNVDLSDRDHFIQPAVTGDIYISGLIQPKSSGVSPSVLISSPIFDSNDKFLGVAIASVNLLELQKQLKRAGSDETGMLSLVDSQGNYVLNPGLQKTITSALSEKSGDTSARRVGLTVDYNSDGILEFRASKEVEEYGWKVFVTKPRSMAMKTYSSMGFGIFLFFMMFTTGSLIFAVYLRTEGVNRRIEIN</sequence>
<evidence type="ECO:0000256" key="4">
    <source>
        <dbReference type="ARBA" id="ARBA00022989"/>
    </source>
</evidence>
<feature type="domain" description="Helix-turn-helix" evidence="8">
    <location>
        <begin position="6"/>
        <end position="56"/>
    </location>
</feature>
<dbReference type="SUPFAM" id="SSF103190">
    <property type="entry name" value="Sensory domain-like"/>
    <property type="match status" value="1"/>
</dbReference>
<keyword evidence="2" id="KW-1003">Cell membrane</keyword>
<feature type="transmembrane region" description="Helical" evidence="6">
    <location>
        <begin position="191"/>
        <end position="209"/>
    </location>
</feature>
<dbReference type="Gene3D" id="3.30.450.20">
    <property type="entry name" value="PAS domain"/>
    <property type="match status" value="1"/>
</dbReference>
<dbReference type="InterPro" id="IPR029151">
    <property type="entry name" value="Sensor-like_sf"/>
</dbReference>
<keyword evidence="4 6" id="KW-1133">Transmembrane helix</keyword>
<gene>
    <name evidence="9" type="ORF">UU39_C0008G0002</name>
</gene>
<evidence type="ECO:0000256" key="5">
    <source>
        <dbReference type="ARBA" id="ARBA00023136"/>
    </source>
</evidence>
<dbReference type="EMBL" id="LCAL01000008">
    <property type="protein sequence ID" value="KKR90820.1"/>
    <property type="molecule type" value="Genomic_DNA"/>
</dbReference>
<protein>
    <submittedName>
        <fullName evidence="9">Methyl-accepting chemotaxis sensory transducer with Cache sensor</fullName>
    </submittedName>
</protein>
<proteinExistence type="predicted"/>
<feature type="transmembrane region" description="Helical" evidence="6">
    <location>
        <begin position="142"/>
        <end position="159"/>
    </location>
</feature>
<keyword evidence="5 6" id="KW-0472">Membrane</keyword>
<comment type="subcellular location">
    <subcellularLocation>
        <location evidence="1">Cell membrane</location>
        <topology evidence="1">Multi-pass membrane protein</topology>
    </subcellularLocation>
</comment>